<evidence type="ECO:0000256" key="6">
    <source>
        <dbReference type="ARBA" id="ARBA00023136"/>
    </source>
</evidence>
<dbReference type="PROSITE" id="PS00211">
    <property type="entry name" value="ABC_TRANSPORTER_1"/>
    <property type="match status" value="1"/>
</dbReference>
<evidence type="ECO:0000256" key="1">
    <source>
        <dbReference type="ARBA" id="ARBA00022448"/>
    </source>
</evidence>
<protein>
    <submittedName>
        <fullName evidence="8">Phosphonate ABC transporter ATP-binding protein</fullName>
    </submittedName>
</protein>
<dbReference type="Proteomes" id="UP000662857">
    <property type="component" value="Chromosome"/>
</dbReference>
<keyword evidence="6" id="KW-0472">Membrane</keyword>
<dbReference type="AlphaFoldDB" id="A0A895YGL2"/>
<dbReference type="InterPro" id="IPR017871">
    <property type="entry name" value="ABC_transporter-like_CS"/>
</dbReference>
<organism evidence="8 9">
    <name type="scientific">Natronosporangium hydrolyticum</name>
    <dbReference type="NCBI Taxonomy" id="2811111"/>
    <lineage>
        <taxon>Bacteria</taxon>
        <taxon>Bacillati</taxon>
        <taxon>Actinomycetota</taxon>
        <taxon>Actinomycetes</taxon>
        <taxon>Micromonosporales</taxon>
        <taxon>Micromonosporaceae</taxon>
        <taxon>Natronosporangium</taxon>
    </lineage>
</organism>
<sequence length="269" mass="29392">MIQFSGVSVVYPGGTHALSDIDLEIADGQFVVVVGLSGAGKSTLVRTINGLVPLTSGSLEVGGRRVDGASRRQLRALRADIGMIFQSFNLVKRTSVLNNVLMGRLHSTPTWRSLLGLYKRSDKELAFQALERVEVVEKAYVRASNLSGGQQQRVSIARALAQEPQVMLADEPVASLDPPTANVVMRDLQRINRELGITTIVNLHFLDLAKRYGDRIIGMREGRVVFDGTGEEADEKVFEDIYGRSLTADDVIGEEPVEVDLDKVLDAES</sequence>
<gene>
    <name evidence="8" type="primary">phnC</name>
    <name evidence="8" type="ORF">JQS43_12190</name>
</gene>
<name>A0A895YGL2_9ACTN</name>
<keyword evidence="9" id="KW-1185">Reference proteome</keyword>
<keyword evidence="2" id="KW-1003">Cell membrane</keyword>
<keyword evidence="4 8" id="KW-0067">ATP-binding</keyword>
<dbReference type="GO" id="GO:0016887">
    <property type="term" value="F:ATP hydrolysis activity"/>
    <property type="evidence" value="ECO:0007669"/>
    <property type="project" value="InterPro"/>
</dbReference>
<evidence type="ECO:0000256" key="4">
    <source>
        <dbReference type="ARBA" id="ARBA00022840"/>
    </source>
</evidence>
<dbReference type="RefSeq" id="WP_275581071.1">
    <property type="nucleotide sequence ID" value="NZ_CP070499.1"/>
</dbReference>
<dbReference type="PANTHER" id="PTHR43166">
    <property type="entry name" value="AMINO ACID IMPORT ATP-BINDING PROTEIN"/>
    <property type="match status" value="1"/>
</dbReference>
<dbReference type="GO" id="GO:0015416">
    <property type="term" value="F:ABC-type phosphonate transporter activity"/>
    <property type="evidence" value="ECO:0007669"/>
    <property type="project" value="InterPro"/>
</dbReference>
<dbReference type="Pfam" id="PF00005">
    <property type="entry name" value="ABC_tran"/>
    <property type="match status" value="1"/>
</dbReference>
<dbReference type="CDD" id="cd03256">
    <property type="entry name" value="ABC_PhnC_transporter"/>
    <property type="match status" value="1"/>
</dbReference>
<dbReference type="SUPFAM" id="SSF52540">
    <property type="entry name" value="P-loop containing nucleoside triphosphate hydrolases"/>
    <property type="match status" value="1"/>
</dbReference>
<keyword evidence="5" id="KW-1278">Translocase</keyword>
<dbReference type="GO" id="GO:0016020">
    <property type="term" value="C:membrane"/>
    <property type="evidence" value="ECO:0007669"/>
    <property type="project" value="InterPro"/>
</dbReference>
<keyword evidence="3" id="KW-0547">Nucleotide-binding</keyword>
<dbReference type="GO" id="GO:0005524">
    <property type="term" value="F:ATP binding"/>
    <property type="evidence" value="ECO:0007669"/>
    <property type="project" value="UniProtKB-KW"/>
</dbReference>
<dbReference type="InterPro" id="IPR027417">
    <property type="entry name" value="P-loop_NTPase"/>
</dbReference>
<feature type="domain" description="ABC transporter" evidence="7">
    <location>
        <begin position="2"/>
        <end position="246"/>
    </location>
</feature>
<dbReference type="PROSITE" id="PS50893">
    <property type="entry name" value="ABC_TRANSPORTER_2"/>
    <property type="match status" value="1"/>
</dbReference>
<dbReference type="PANTHER" id="PTHR43166:SF6">
    <property type="entry name" value="PHOSPHONATES IMPORT ATP-BINDING PROTEIN PHNC"/>
    <property type="match status" value="1"/>
</dbReference>
<evidence type="ECO:0000256" key="3">
    <source>
        <dbReference type="ARBA" id="ARBA00022741"/>
    </source>
</evidence>
<evidence type="ECO:0000256" key="5">
    <source>
        <dbReference type="ARBA" id="ARBA00022967"/>
    </source>
</evidence>
<keyword evidence="1" id="KW-0813">Transport</keyword>
<dbReference type="Gene3D" id="3.40.50.300">
    <property type="entry name" value="P-loop containing nucleotide triphosphate hydrolases"/>
    <property type="match status" value="1"/>
</dbReference>
<evidence type="ECO:0000259" key="7">
    <source>
        <dbReference type="PROSITE" id="PS50893"/>
    </source>
</evidence>
<dbReference type="InterPro" id="IPR003439">
    <property type="entry name" value="ABC_transporter-like_ATP-bd"/>
</dbReference>
<evidence type="ECO:0000313" key="9">
    <source>
        <dbReference type="Proteomes" id="UP000662857"/>
    </source>
</evidence>
<dbReference type="EMBL" id="CP070499">
    <property type="protein sequence ID" value="QSB16957.1"/>
    <property type="molecule type" value="Genomic_DNA"/>
</dbReference>
<dbReference type="InterPro" id="IPR012693">
    <property type="entry name" value="ABC_transpr_PhnC"/>
</dbReference>
<evidence type="ECO:0000256" key="2">
    <source>
        <dbReference type="ARBA" id="ARBA00022475"/>
    </source>
</evidence>
<accession>A0A895YGL2</accession>
<reference evidence="8" key="1">
    <citation type="submission" date="2021-02" db="EMBL/GenBank/DDBJ databases">
        <title>Natrosporangium hydrolyticum gen. nov., sp. nov, a haloalkaliphilic actinobacterium from a soda solonchak soil.</title>
        <authorList>
            <person name="Sorokin D.Y."/>
            <person name="Khijniak T.V."/>
            <person name="Zakharycheva A.P."/>
            <person name="Boueva O.V."/>
            <person name="Ariskina E.V."/>
            <person name="Hahnke R.L."/>
            <person name="Bunk B."/>
            <person name="Sproer C."/>
            <person name="Schumann P."/>
            <person name="Evtushenko L.I."/>
            <person name="Kublanov I.V."/>
        </authorList>
    </citation>
    <scope>NUCLEOTIDE SEQUENCE</scope>
    <source>
        <strain evidence="8">DSM 106523</strain>
    </source>
</reference>
<dbReference type="InterPro" id="IPR050086">
    <property type="entry name" value="MetN_ABC_transporter-like"/>
</dbReference>
<dbReference type="InterPro" id="IPR003593">
    <property type="entry name" value="AAA+_ATPase"/>
</dbReference>
<proteinExistence type="predicted"/>
<dbReference type="SMART" id="SM00382">
    <property type="entry name" value="AAA"/>
    <property type="match status" value="1"/>
</dbReference>
<dbReference type="KEGG" id="nhy:JQS43_12190"/>
<evidence type="ECO:0000313" key="8">
    <source>
        <dbReference type="EMBL" id="QSB16957.1"/>
    </source>
</evidence>
<dbReference type="NCBIfam" id="TIGR02315">
    <property type="entry name" value="ABC_phnC"/>
    <property type="match status" value="1"/>
</dbReference>